<dbReference type="Gramene" id="Al_scaffold_0008_75">
    <property type="protein sequence ID" value="Al_scaffold_0008_75"/>
    <property type="gene ID" value="Al_scaffold_0008_75"/>
</dbReference>
<dbReference type="HOGENOM" id="CLU_1818449_0_0_1"/>
<proteinExistence type="predicted"/>
<dbReference type="Proteomes" id="UP000008694">
    <property type="component" value="Unassembled WGS sequence"/>
</dbReference>
<dbReference type="EMBL" id="GL348720">
    <property type="protein sequence ID" value="EFH39613.1"/>
    <property type="molecule type" value="Genomic_DNA"/>
</dbReference>
<evidence type="ECO:0000313" key="2">
    <source>
        <dbReference type="Proteomes" id="UP000008694"/>
    </source>
</evidence>
<accession>D7MPW3</accession>
<reference evidence="2" key="1">
    <citation type="journal article" date="2011" name="Nat. Genet.">
        <title>The Arabidopsis lyrata genome sequence and the basis of rapid genome size change.</title>
        <authorList>
            <person name="Hu T.T."/>
            <person name="Pattyn P."/>
            <person name="Bakker E.G."/>
            <person name="Cao J."/>
            <person name="Cheng J.-F."/>
            <person name="Clark R.M."/>
            <person name="Fahlgren N."/>
            <person name="Fawcett J.A."/>
            <person name="Grimwood J."/>
            <person name="Gundlach H."/>
            <person name="Haberer G."/>
            <person name="Hollister J.D."/>
            <person name="Ossowski S."/>
            <person name="Ottilar R.P."/>
            <person name="Salamov A.A."/>
            <person name="Schneeberger K."/>
            <person name="Spannagl M."/>
            <person name="Wang X."/>
            <person name="Yang L."/>
            <person name="Nasrallah M.E."/>
            <person name="Bergelson J."/>
            <person name="Carrington J.C."/>
            <person name="Gaut B.S."/>
            <person name="Schmutz J."/>
            <person name="Mayer K.F.X."/>
            <person name="Van de Peer Y."/>
            <person name="Grigoriev I.V."/>
            <person name="Nordborg M."/>
            <person name="Weigel D."/>
            <person name="Guo Y.-L."/>
        </authorList>
    </citation>
    <scope>NUCLEOTIDE SEQUENCE [LARGE SCALE GENOMIC DNA]</scope>
    <source>
        <strain evidence="2">cv. MN47</strain>
    </source>
</reference>
<organism evidence="2">
    <name type="scientific">Arabidopsis lyrata subsp. lyrata</name>
    <name type="common">Lyre-leaved rock-cress</name>
    <dbReference type="NCBI Taxonomy" id="81972"/>
    <lineage>
        <taxon>Eukaryota</taxon>
        <taxon>Viridiplantae</taxon>
        <taxon>Streptophyta</taxon>
        <taxon>Embryophyta</taxon>
        <taxon>Tracheophyta</taxon>
        <taxon>Spermatophyta</taxon>
        <taxon>Magnoliopsida</taxon>
        <taxon>eudicotyledons</taxon>
        <taxon>Gunneridae</taxon>
        <taxon>Pentapetalae</taxon>
        <taxon>rosids</taxon>
        <taxon>malvids</taxon>
        <taxon>Brassicales</taxon>
        <taxon>Brassicaceae</taxon>
        <taxon>Camelineae</taxon>
        <taxon>Arabidopsis</taxon>
    </lineage>
</organism>
<gene>
    <name evidence="1" type="ORF">ARALYDRAFT_683255</name>
</gene>
<name>D7MPW3_ARALL</name>
<evidence type="ECO:0000313" key="1">
    <source>
        <dbReference type="EMBL" id="EFH39613.1"/>
    </source>
</evidence>
<sequence>MKQFRAVRELINDFAFSHPELSAKETSSGSARTTSWMKNEIVLHTQLSTVTRTRSSSMAYIRFRGKKKLLWKQRRMRQNINRLHMDLSISEIKLVMEVDGYKIKPVMEVDDYKVFKGIRDNRLVADNWGTMASHQLPPAEIV</sequence>
<keyword evidence="2" id="KW-1185">Reference proteome</keyword>
<protein>
    <submittedName>
        <fullName evidence="1">Predicted protein</fullName>
    </submittedName>
</protein>
<dbReference type="AlphaFoldDB" id="D7MPW3"/>